<evidence type="ECO:0000259" key="3">
    <source>
        <dbReference type="PROSITE" id="PS50977"/>
    </source>
</evidence>
<comment type="caution">
    <text evidence="4">The sequence shown here is derived from an EMBL/GenBank/DDBJ whole genome shotgun (WGS) entry which is preliminary data.</text>
</comment>
<dbReference type="SUPFAM" id="SSF46689">
    <property type="entry name" value="Homeodomain-like"/>
    <property type="match status" value="1"/>
</dbReference>
<accession>A0A3L7AX98</accession>
<keyword evidence="1 2" id="KW-0238">DNA-binding</keyword>
<gene>
    <name evidence="4" type="ORF">D9V34_05060</name>
</gene>
<dbReference type="GO" id="GO:0003677">
    <property type="term" value="F:DNA binding"/>
    <property type="evidence" value="ECO:0007669"/>
    <property type="project" value="UniProtKB-UniRule"/>
</dbReference>
<proteinExistence type="predicted"/>
<protein>
    <submittedName>
        <fullName evidence="4">TetR/AcrR family transcriptional regulator</fullName>
    </submittedName>
</protein>
<evidence type="ECO:0000256" key="2">
    <source>
        <dbReference type="PROSITE-ProRule" id="PRU00335"/>
    </source>
</evidence>
<feature type="domain" description="HTH tetR-type" evidence="3">
    <location>
        <begin position="7"/>
        <end position="67"/>
    </location>
</feature>
<dbReference type="AlphaFoldDB" id="A0A3L7AX98"/>
<name>A0A3L7AX98_9MICO</name>
<sequence>MGRPANPNRRPELLSQILEHVATSSLSRVTFRSLAGALGVSTYVLVYHFGSRRDLIDAILDESVRMRREALEGVDVESLSREEMLAWMREAFITSLEPRHLPGIRLQFEAGSLESIDPDIGTRITDSYAVWNELFAGWLRRQDVPETEVARLALHITNCLFGTQFGYLISGDRAATIDVFDIALATTVGQIDAARAGIPAVTK</sequence>
<dbReference type="InterPro" id="IPR009057">
    <property type="entry name" value="Homeodomain-like_sf"/>
</dbReference>
<dbReference type="PROSITE" id="PS50977">
    <property type="entry name" value="HTH_TETR_2"/>
    <property type="match status" value="1"/>
</dbReference>
<dbReference type="Gene3D" id="1.10.357.10">
    <property type="entry name" value="Tetracycline Repressor, domain 2"/>
    <property type="match status" value="1"/>
</dbReference>
<keyword evidence="5" id="KW-1185">Reference proteome</keyword>
<dbReference type="InterPro" id="IPR001647">
    <property type="entry name" value="HTH_TetR"/>
</dbReference>
<evidence type="ECO:0000256" key="1">
    <source>
        <dbReference type="ARBA" id="ARBA00023125"/>
    </source>
</evidence>
<evidence type="ECO:0000313" key="4">
    <source>
        <dbReference type="EMBL" id="RLP84160.1"/>
    </source>
</evidence>
<feature type="DNA-binding region" description="H-T-H motif" evidence="2">
    <location>
        <begin position="30"/>
        <end position="49"/>
    </location>
</feature>
<dbReference type="OrthoDB" id="5177743at2"/>
<organism evidence="4 5">
    <name type="scientific">Mycetocola lacteus</name>
    <dbReference type="NCBI Taxonomy" id="76637"/>
    <lineage>
        <taxon>Bacteria</taxon>
        <taxon>Bacillati</taxon>
        <taxon>Actinomycetota</taxon>
        <taxon>Actinomycetes</taxon>
        <taxon>Micrococcales</taxon>
        <taxon>Microbacteriaceae</taxon>
        <taxon>Mycetocola</taxon>
    </lineage>
</organism>
<dbReference type="RefSeq" id="WP_121687764.1">
    <property type="nucleotide sequence ID" value="NZ_RCUY01000002.1"/>
</dbReference>
<evidence type="ECO:0000313" key="5">
    <source>
        <dbReference type="Proteomes" id="UP000269438"/>
    </source>
</evidence>
<dbReference type="Proteomes" id="UP000269438">
    <property type="component" value="Unassembled WGS sequence"/>
</dbReference>
<reference evidence="4 5" key="1">
    <citation type="submission" date="2018-10" db="EMBL/GenBank/DDBJ databases">
        <authorList>
            <person name="Li J."/>
        </authorList>
    </citation>
    <scope>NUCLEOTIDE SEQUENCE [LARGE SCALE GENOMIC DNA]</scope>
    <source>
        <strain evidence="4 5">JCM 11654</strain>
    </source>
</reference>
<dbReference type="EMBL" id="RCUY01000002">
    <property type="protein sequence ID" value="RLP84160.1"/>
    <property type="molecule type" value="Genomic_DNA"/>
</dbReference>